<sequence length="360" mass="38842">MPTETHPGLRAGSSTATFFFTPSSTSPPLERDVIEETGAPLLSMKPEDMALGTQAEIMTTRTDTTPATIPTTAVTTNASRAMTSLAGSSDELAVVVHLVNTLCHPPVLNTLKDLTVFKKELRQANPPDSPDVGFTEGPVWHVSCSAAMRAIFRAERCIGPDGQAQQGDLEKELMQHLDVIYFSTVFQIPEREDLPLTDGVGFRVMGRGEEISLSGTPSRVMEFFPALNLQDMATNRFMVSHGAELCQADKSRHFLLALTRSSRSPPQDDGFSPYQQTIGLPQCALGGIGSMLSKQSYNIGVDPALARHDALSEQSYNSNEFLESGVLSASSSSSSYAPLHPPASCTTASPFTFVYEHINP</sequence>
<feature type="region of interest" description="Disordered" evidence="1">
    <location>
        <begin position="1"/>
        <end position="29"/>
    </location>
</feature>
<feature type="compositionally biased region" description="Low complexity" evidence="1">
    <location>
        <begin position="13"/>
        <end position="28"/>
    </location>
</feature>
<keyword evidence="3" id="KW-1185">Reference proteome</keyword>
<evidence type="ECO:0000256" key="1">
    <source>
        <dbReference type="SAM" id="MobiDB-lite"/>
    </source>
</evidence>
<reference evidence="2 3" key="1">
    <citation type="submission" date="2024-05" db="EMBL/GenBank/DDBJ databases">
        <title>A draft genome resource for the thread blight pathogen Marasmius tenuissimus strain MS-2.</title>
        <authorList>
            <person name="Yulfo-Soto G.E."/>
            <person name="Baruah I.K."/>
            <person name="Amoako-Attah I."/>
            <person name="Bukari Y."/>
            <person name="Meinhardt L.W."/>
            <person name="Bailey B.A."/>
            <person name="Cohen S.P."/>
        </authorList>
    </citation>
    <scope>NUCLEOTIDE SEQUENCE [LARGE SCALE GENOMIC DNA]</scope>
    <source>
        <strain evidence="2 3">MS-2</strain>
    </source>
</reference>
<evidence type="ECO:0000313" key="3">
    <source>
        <dbReference type="Proteomes" id="UP001437256"/>
    </source>
</evidence>
<dbReference type="Proteomes" id="UP001437256">
    <property type="component" value="Unassembled WGS sequence"/>
</dbReference>
<name>A0ABR3A4M4_9AGAR</name>
<gene>
    <name evidence="2" type="ORF">AAF712_005107</name>
</gene>
<organism evidence="2 3">
    <name type="scientific">Marasmius tenuissimus</name>
    <dbReference type="NCBI Taxonomy" id="585030"/>
    <lineage>
        <taxon>Eukaryota</taxon>
        <taxon>Fungi</taxon>
        <taxon>Dikarya</taxon>
        <taxon>Basidiomycota</taxon>
        <taxon>Agaricomycotina</taxon>
        <taxon>Agaricomycetes</taxon>
        <taxon>Agaricomycetidae</taxon>
        <taxon>Agaricales</taxon>
        <taxon>Marasmiineae</taxon>
        <taxon>Marasmiaceae</taxon>
        <taxon>Marasmius</taxon>
    </lineage>
</organism>
<proteinExistence type="predicted"/>
<accession>A0ABR3A4M4</accession>
<dbReference type="EMBL" id="JBBXMP010000022">
    <property type="protein sequence ID" value="KAL0067938.1"/>
    <property type="molecule type" value="Genomic_DNA"/>
</dbReference>
<protein>
    <submittedName>
        <fullName evidence="2">Uncharacterized protein</fullName>
    </submittedName>
</protein>
<comment type="caution">
    <text evidence="2">The sequence shown here is derived from an EMBL/GenBank/DDBJ whole genome shotgun (WGS) entry which is preliminary data.</text>
</comment>
<evidence type="ECO:0000313" key="2">
    <source>
        <dbReference type="EMBL" id="KAL0067938.1"/>
    </source>
</evidence>